<proteinExistence type="predicted"/>
<organism evidence="1 2">
    <name type="scientific">Microcystis flos-aquae Mf_QC_C_20070823_S10D</name>
    <dbReference type="NCBI Taxonomy" id="2486236"/>
    <lineage>
        <taxon>Bacteria</taxon>
        <taxon>Bacillati</taxon>
        <taxon>Cyanobacteriota</taxon>
        <taxon>Cyanophyceae</taxon>
        <taxon>Oscillatoriophycideae</taxon>
        <taxon>Chroococcales</taxon>
        <taxon>Microcystaceae</taxon>
        <taxon>Microcystis</taxon>
    </lineage>
</organism>
<name>A0A552KPR6_9CHRO</name>
<evidence type="ECO:0000313" key="2">
    <source>
        <dbReference type="Proteomes" id="UP000315868"/>
    </source>
</evidence>
<dbReference type="Proteomes" id="UP000315868">
    <property type="component" value="Unassembled WGS sequence"/>
</dbReference>
<sequence length="45" mass="4944">AAMDALHVAAALQIQADELITTEKPTKPMHRVREIQIVSIDISFA</sequence>
<feature type="non-terminal residue" evidence="1">
    <location>
        <position position="1"/>
    </location>
</feature>
<reference evidence="1 2" key="1">
    <citation type="submission" date="2019-01" db="EMBL/GenBank/DDBJ databases">
        <title>Coherence of Microcystis species and biogeography revealed through population genomics.</title>
        <authorList>
            <person name="Perez-Carrascal O.M."/>
            <person name="Terrat Y."/>
            <person name="Giani A."/>
            <person name="Fortin N."/>
            <person name="Tromas N."/>
            <person name="Shapiro B.J."/>
        </authorList>
    </citation>
    <scope>NUCLEOTIDE SEQUENCE [LARGE SCALE GENOMIC DNA]</scope>
    <source>
        <strain evidence="1">Mf_QC_C_20070823_S10D</strain>
    </source>
</reference>
<comment type="caution">
    <text evidence="1">The sequence shown here is derived from an EMBL/GenBank/DDBJ whole genome shotgun (WGS) entry which is preliminary data.</text>
</comment>
<evidence type="ECO:0000313" key="1">
    <source>
        <dbReference type="EMBL" id="TRV09931.1"/>
    </source>
</evidence>
<dbReference type="EMBL" id="SFAM01000133">
    <property type="protein sequence ID" value="TRV09931.1"/>
    <property type="molecule type" value="Genomic_DNA"/>
</dbReference>
<protein>
    <submittedName>
        <fullName evidence="1">Nucleic acid-binding protein</fullName>
    </submittedName>
</protein>
<gene>
    <name evidence="1" type="ORF">EWV45_14730</name>
</gene>
<accession>A0A552KPR6</accession>
<dbReference type="AlphaFoldDB" id="A0A552KPR6"/>